<accession>W7ENM6</accession>
<evidence type="ECO:0000256" key="2">
    <source>
        <dbReference type="ARBA" id="ARBA00023043"/>
    </source>
</evidence>
<dbReference type="Pfam" id="PF12796">
    <property type="entry name" value="Ank_2"/>
    <property type="match status" value="2"/>
</dbReference>
<keyword evidence="2 3" id="KW-0040">ANK repeat</keyword>
<sequence length="164" mass="18405">AAISGDITTLDSLMGFGFSVDTRADDQSTALHCAARSGQARTVQYLLDKGASCNTFNDKRRQPLHEAILSGDSDTLKALIQYTPEGKHPYINKDTMPYLALTKNMEVFDLAIHVAARYGRTEIIEQMLHLGNLNLQCRDREDYTPLHYAAFNGHWKAVQLLLEY</sequence>
<dbReference type="OrthoDB" id="5596414at2759"/>
<evidence type="ECO:0000256" key="3">
    <source>
        <dbReference type="PROSITE-ProRule" id="PRU00023"/>
    </source>
</evidence>
<proteinExistence type="predicted"/>
<dbReference type="PROSITE" id="PS50088">
    <property type="entry name" value="ANK_REPEAT"/>
    <property type="match status" value="2"/>
</dbReference>
<organism evidence="4 5">
    <name type="scientific">Bipolaris victoriae (strain FI3)</name>
    <name type="common">Victoria blight of oats agent</name>
    <name type="synonym">Cochliobolus victoriae</name>
    <dbReference type="NCBI Taxonomy" id="930091"/>
    <lineage>
        <taxon>Eukaryota</taxon>
        <taxon>Fungi</taxon>
        <taxon>Dikarya</taxon>
        <taxon>Ascomycota</taxon>
        <taxon>Pezizomycotina</taxon>
        <taxon>Dothideomycetes</taxon>
        <taxon>Pleosporomycetidae</taxon>
        <taxon>Pleosporales</taxon>
        <taxon>Pleosporineae</taxon>
        <taxon>Pleosporaceae</taxon>
        <taxon>Bipolaris</taxon>
    </lineage>
</organism>
<dbReference type="AlphaFoldDB" id="W7ENM6"/>
<dbReference type="SMART" id="SM00248">
    <property type="entry name" value="ANK"/>
    <property type="match status" value="4"/>
</dbReference>
<evidence type="ECO:0000313" key="4">
    <source>
        <dbReference type="EMBL" id="EUN28594.1"/>
    </source>
</evidence>
<dbReference type="Gene3D" id="1.25.40.20">
    <property type="entry name" value="Ankyrin repeat-containing domain"/>
    <property type="match status" value="2"/>
</dbReference>
<feature type="repeat" description="ANK" evidence="3">
    <location>
        <begin position="141"/>
        <end position="164"/>
    </location>
</feature>
<dbReference type="RefSeq" id="XP_014558194.1">
    <property type="nucleotide sequence ID" value="XM_014702708.1"/>
</dbReference>
<dbReference type="InterPro" id="IPR036770">
    <property type="entry name" value="Ankyrin_rpt-contain_sf"/>
</dbReference>
<dbReference type="Proteomes" id="UP000054337">
    <property type="component" value="Unassembled WGS sequence"/>
</dbReference>
<protein>
    <submittedName>
        <fullName evidence="4">Uncharacterized protein</fullName>
    </submittedName>
</protein>
<dbReference type="InterPro" id="IPR002110">
    <property type="entry name" value="Ankyrin_rpt"/>
</dbReference>
<feature type="repeat" description="ANK" evidence="3">
    <location>
        <begin position="26"/>
        <end position="58"/>
    </location>
</feature>
<feature type="non-terminal residue" evidence="4">
    <location>
        <position position="1"/>
    </location>
</feature>
<name>W7ENM6_BIPV3</name>
<dbReference type="PROSITE" id="PS50297">
    <property type="entry name" value="ANK_REP_REGION"/>
    <property type="match status" value="2"/>
</dbReference>
<dbReference type="EMBL" id="KI968719">
    <property type="protein sequence ID" value="EUN28594.1"/>
    <property type="molecule type" value="Genomic_DNA"/>
</dbReference>
<dbReference type="PANTHER" id="PTHR24171">
    <property type="entry name" value="ANKYRIN REPEAT DOMAIN-CONTAINING PROTEIN 39-RELATED"/>
    <property type="match status" value="1"/>
</dbReference>
<evidence type="ECO:0000313" key="5">
    <source>
        <dbReference type="Proteomes" id="UP000054337"/>
    </source>
</evidence>
<dbReference type="GeneID" id="26257566"/>
<keyword evidence="1" id="KW-0677">Repeat</keyword>
<feature type="non-terminal residue" evidence="4">
    <location>
        <position position="164"/>
    </location>
</feature>
<evidence type="ECO:0000256" key="1">
    <source>
        <dbReference type="ARBA" id="ARBA00022737"/>
    </source>
</evidence>
<gene>
    <name evidence="4" type="ORF">COCVIDRAFT_48803</name>
</gene>
<keyword evidence="5" id="KW-1185">Reference proteome</keyword>
<dbReference type="HOGENOM" id="CLU_1622875_0_0_1"/>
<dbReference type="SUPFAM" id="SSF48403">
    <property type="entry name" value="Ankyrin repeat"/>
    <property type="match status" value="1"/>
</dbReference>
<reference evidence="4 5" key="1">
    <citation type="journal article" date="2013" name="PLoS Genet.">
        <title>Comparative genome structure, secondary metabolite, and effector coding capacity across Cochliobolus pathogens.</title>
        <authorList>
            <person name="Condon B.J."/>
            <person name="Leng Y."/>
            <person name="Wu D."/>
            <person name="Bushley K.E."/>
            <person name="Ohm R.A."/>
            <person name="Otillar R."/>
            <person name="Martin J."/>
            <person name="Schackwitz W."/>
            <person name="Grimwood J."/>
            <person name="MohdZainudin N."/>
            <person name="Xue C."/>
            <person name="Wang R."/>
            <person name="Manning V.A."/>
            <person name="Dhillon B."/>
            <person name="Tu Z.J."/>
            <person name="Steffenson B.J."/>
            <person name="Salamov A."/>
            <person name="Sun H."/>
            <person name="Lowry S."/>
            <person name="LaButti K."/>
            <person name="Han J."/>
            <person name="Copeland A."/>
            <person name="Lindquist E."/>
            <person name="Barry K."/>
            <person name="Schmutz J."/>
            <person name="Baker S.E."/>
            <person name="Ciuffetti L.M."/>
            <person name="Grigoriev I.V."/>
            <person name="Zhong S."/>
            <person name="Turgeon B.G."/>
        </authorList>
    </citation>
    <scope>NUCLEOTIDE SEQUENCE [LARGE SCALE GENOMIC DNA]</scope>
    <source>
        <strain evidence="4 5">FI3</strain>
    </source>
</reference>